<keyword evidence="4 5" id="KW-0472">Membrane</keyword>
<evidence type="ECO:0000313" key="6">
    <source>
        <dbReference type="EMBL" id="TQF17644.1"/>
    </source>
</evidence>
<dbReference type="SUPFAM" id="SSF144091">
    <property type="entry name" value="Rhomboid-like"/>
    <property type="match status" value="1"/>
</dbReference>
<keyword evidence="2 5" id="KW-0812">Transmembrane</keyword>
<dbReference type="Pfam" id="PF08551">
    <property type="entry name" value="DUF1751"/>
    <property type="match status" value="1"/>
</dbReference>
<feature type="transmembrane region" description="Helical" evidence="5">
    <location>
        <begin position="23"/>
        <end position="41"/>
    </location>
</feature>
<dbReference type="EMBL" id="VIFM01000005">
    <property type="protein sequence ID" value="TQF17644.1"/>
    <property type="molecule type" value="Genomic_DNA"/>
</dbReference>
<evidence type="ECO:0000256" key="1">
    <source>
        <dbReference type="ARBA" id="ARBA00004141"/>
    </source>
</evidence>
<dbReference type="GO" id="GO:0006890">
    <property type="term" value="P:retrograde vesicle-mediated transport, Golgi to endoplasmic reticulum"/>
    <property type="evidence" value="ECO:0007669"/>
    <property type="project" value="InterPro"/>
</dbReference>
<dbReference type="GO" id="GO:0016020">
    <property type="term" value="C:membrane"/>
    <property type="evidence" value="ECO:0007669"/>
    <property type="project" value="UniProtKB-SubCell"/>
</dbReference>
<feature type="transmembrane region" description="Helical" evidence="5">
    <location>
        <begin position="157"/>
        <end position="177"/>
    </location>
</feature>
<dbReference type="Gene3D" id="1.20.1540.10">
    <property type="entry name" value="Rhomboid-like"/>
    <property type="match status" value="1"/>
</dbReference>
<comment type="subcellular location">
    <subcellularLocation>
        <location evidence="1">Membrane</location>
        <topology evidence="1">Multi-pass membrane protein</topology>
    </subcellularLocation>
</comment>
<gene>
    <name evidence="6" type="ORF">FJV41_02310</name>
</gene>
<name>A0A540XAD4_9BACT</name>
<dbReference type="InterPro" id="IPR035952">
    <property type="entry name" value="Rhomboid-like_sf"/>
</dbReference>
<evidence type="ECO:0000256" key="4">
    <source>
        <dbReference type="ARBA" id="ARBA00023136"/>
    </source>
</evidence>
<feature type="transmembrane region" description="Helical" evidence="5">
    <location>
        <begin position="78"/>
        <end position="95"/>
    </location>
</feature>
<dbReference type="SMART" id="SM01160">
    <property type="entry name" value="DUF1751"/>
    <property type="match status" value="1"/>
</dbReference>
<keyword evidence="7" id="KW-1185">Reference proteome</keyword>
<comment type="caution">
    <text evidence="6">The sequence shown here is derived from an EMBL/GenBank/DDBJ whole genome shotgun (WGS) entry which is preliminary data.</text>
</comment>
<keyword evidence="3 5" id="KW-1133">Transmembrane helix</keyword>
<evidence type="ECO:0000256" key="2">
    <source>
        <dbReference type="ARBA" id="ARBA00022692"/>
    </source>
</evidence>
<feature type="transmembrane region" description="Helical" evidence="5">
    <location>
        <begin position="132"/>
        <end position="150"/>
    </location>
</feature>
<sequence length="246" mass="26686">MRPMRSFGGRGGGGWGLPGLESMSSKLAVGLVAGSVLYLLLRYQGSTQGVLLLLSPNTVFGNLFLWQPLTYGFIESEPISILFGALLLWSIGGSLESSWGSKRLLMVAVGCTALAGYVLGVVGLFMPLPMGYQGGWVMGTVLWVAYGLSMGRGQTNFWGIPLSGNAFAGIGAGFVVLRILTAGLASQLPHVIAMVLVFAYVRGASPKRFMLHFQHWRLQRQLRGRSKHLNVVPKDKDRPDRDQFLN</sequence>
<dbReference type="OrthoDB" id="5511794at2"/>
<dbReference type="Proteomes" id="UP000315369">
    <property type="component" value="Unassembled WGS sequence"/>
</dbReference>
<evidence type="ECO:0000256" key="5">
    <source>
        <dbReference type="SAM" id="Phobius"/>
    </source>
</evidence>
<accession>A0A540XAD4</accession>
<dbReference type="RefSeq" id="WP_141640729.1">
    <property type="nucleotide sequence ID" value="NZ_VIFM01000005.1"/>
</dbReference>
<dbReference type="AlphaFoldDB" id="A0A540XAD4"/>
<feature type="transmembrane region" description="Helical" evidence="5">
    <location>
        <begin position="104"/>
        <end position="126"/>
    </location>
</feature>
<proteinExistence type="predicted"/>
<reference evidence="6 7" key="1">
    <citation type="submission" date="2019-06" db="EMBL/GenBank/DDBJ databases">
        <authorList>
            <person name="Livingstone P."/>
            <person name="Whitworth D."/>
        </authorList>
    </citation>
    <scope>NUCLEOTIDE SEQUENCE [LARGE SCALE GENOMIC DNA]</scope>
    <source>
        <strain evidence="6 7">AM401</strain>
    </source>
</reference>
<evidence type="ECO:0000256" key="3">
    <source>
        <dbReference type="ARBA" id="ARBA00022989"/>
    </source>
</evidence>
<evidence type="ECO:0000313" key="7">
    <source>
        <dbReference type="Proteomes" id="UP000315369"/>
    </source>
</evidence>
<protein>
    <submittedName>
        <fullName evidence="6">DUF1751 domain-containing protein</fullName>
    </submittedName>
</protein>
<organism evidence="6 7">
    <name type="scientific">Myxococcus llanfairpwllgwyngyllgogerychwyrndrobwllllantysiliogogogochensis</name>
    <dbReference type="NCBI Taxonomy" id="2590453"/>
    <lineage>
        <taxon>Bacteria</taxon>
        <taxon>Pseudomonadati</taxon>
        <taxon>Myxococcota</taxon>
        <taxon>Myxococcia</taxon>
        <taxon>Myxococcales</taxon>
        <taxon>Cystobacterineae</taxon>
        <taxon>Myxococcaceae</taxon>
        <taxon>Myxococcus</taxon>
    </lineage>
</organism>
<dbReference type="InterPro" id="IPR013861">
    <property type="entry name" value="TMEM115/Pdh1/Rbl19"/>
</dbReference>
<feature type="transmembrane region" description="Helical" evidence="5">
    <location>
        <begin position="183"/>
        <end position="201"/>
    </location>
</feature>